<dbReference type="EC" id="1.11.1.5" evidence="7"/>
<protein>
    <submittedName>
        <fullName evidence="7">Cytochrome c peroxidase</fullName>
        <ecNumber evidence="7">1.11.1.5</ecNumber>
    </submittedName>
</protein>
<dbReference type="InterPro" id="IPR004852">
    <property type="entry name" value="Di-haem_cyt_c_peroxidsae"/>
</dbReference>
<keyword evidence="5" id="KW-0408">Iron</keyword>
<comment type="caution">
    <text evidence="7">The sequence shown here is derived from an EMBL/GenBank/DDBJ whole genome shotgun (WGS) entry which is preliminary data.</text>
</comment>
<keyword evidence="5" id="KW-0479">Metal-binding</keyword>
<dbReference type="GO" id="GO:0046872">
    <property type="term" value="F:metal ion binding"/>
    <property type="evidence" value="ECO:0007669"/>
    <property type="project" value="UniProtKB-KW"/>
</dbReference>
<dbReference type="Proteomes" id="UP000521017">
    <property type="component" value="Unassembled WGS sequence"/>
</dbReference>
<dbReference type="AlphaFoldDB" id="A0A7X0J9R7"/>
<dbReference type="GO" id="GO:0030313">
    <property type="term" value="C:cell envelope"/>
    <property type="evidence" value="ECO:0007669"/>
    <property type="project" value="UniProtKB-SubCell"/>
</dbReference>
<dbReference type="GO" id="GO:0004130">
    <property type="term" value="F:cytochrome-c peroxidase activity"/>
    <property type="evidence" value="ECO:0007669"/>
    <property type="project" value="UniProtKB-EC"/>
</dbReference>
<feature type="binding site" description="axial binding residue" evidence="5">
    <location>
        <position position="235"/>
    </location>
    <ligand>
        <name>heme c</name>
        <dbReference type="ChEBI" id="CHEBI:61717"/>
        <label>2</label>
    </ligand>
    <ligandPart>
        <name>Fe</name>
        <dbReference type="ChEBI" id="CHEBI:18248"/>
    </ligandPart>
</feature>
<evidence type="ECO:0000259" key="6">
    <source>
        <dbReference type="Pfam" id="PF03150"/>
    </source>
</evidence>
<dbReference type="GO" id="GO:0009055">
    <property type="term" value="F:electron transfer activity"/>
    <property type="evidence" value="ECO:0007669"/>
    <property type="project" value="InterPro"/>
</dbReference>
<dbReference type="RefSeq" id="WP_184628627.1">
    <property type="nucleotide sequence ID" value="NZ_JACHCC010000013.1"/>
</dbReference>
<keyword evidence="3 7" id="KW-0560">Oxidoreductase</keyword>
<feature type="binding site" description="covalent" evidence="4">
    <location>
        <position position="234"/>
    </location>
    <ligand>
        <name>heme c</name>
        <dbReference type="ChEBI" id="CHEBI:61717"/>
        <label>2</label>
    </ligand>
</feature>
<evidence type="ECO:0000256" key="2">
    <source>
        <dbReference type="ARBA" id="ARBA00022729"/>
    </source>
</evidence>
<evidence type="ECO:0000256" key="1">
    <source>
        <dbReference type="ARBA" id="ARBA00004196"/>
    </source>
</evidence>
<dbReference type="Gene3D" id="1.10.760.10">
    <property type="entry name" value="Cytochrome c-like domain"/>
    <property type="match status" value="2"/>
</dbReference>
<keyword evidence="2" id="KW-0732">Signal</keyword>
<comment type="cofactor">
    <cofactor evidence="4">
        <name>heme</name>
        <dbReference type="ChEBI" id="CHEBI:30413"/>
    </cofactor>
    <text evidence="4">Binds 2 heme groups.</text>
</comment>
<dbReference type="PIRSF" id="PIRSF000294">
    <property type="entry name" value="Cytochrome-c_peroxidase"/>
    <property type="match status" value="1"/>
</dbReference>
<evidence type="ECO:0000256" key="3">
    <source>
        <dbReference type="ARBA" id="ARBA00023002"/>
    </source>
</evidence>
<keyword evidence="7" id="KW-0575">Peroxidase</keyword>
<dbReference type="Pfam" id="PF03150">
    <property type="entry name" value="CCP_MauG"/>
    <property type="match status" value="1"/>
</dbReference>
<evidence type="ECO:0000256" key="4">
    <source>
        <dbReference type="PIRSR" id="PIRSR000294-1"/>
    </source>
</evidence>
<name>A0A7X0J9R7_9SPHI</name>
<evidence type="ECO:0000256" key="5">
    <source>
        <dbReference type="PIRSR" id="PIRSR000294-2"/>
    </source>
</evidence>
<accession>A0A7X0J9R7</accession>
<proteinExistence type="predicted"/>
<feature type="binding site" description="covalent" evidence="4">
    <location>
        <position position="231"/>
    </location>
    <ligand>
        <name>heme c</name>
        <dbReference type="ChEBI" id="CHEBI:61717"/>
        <label>2</label>
    </ligand>
</feature>
<evidence type="ECO:0000313" key="8">
    <source>
        <dbReference type="Proteomes" id="UP000521017"/>
    </source>
</evidence>
<feature type="binding site" description="covalent" evidence="4">
    <location>
        <position position="86"/>
    </location>
    <ligand>
        <name>heme c</name>
        <dbReference type="ChEBI" id="CHEBI:61717"/>
        <label>1</label>
    </ligand>
</feature>
<dbReference type="InterPro" id="IPR026259">
    <property type="entry name" value="MauG/Cytc_peroxidase"/>
</dbReference>
<gene>
    <name evidence="7" type="ORF">HDF25_004555</name>
</gene>
<keyword evidence="4" id="KW-0349">Heme</keyword>
<dbReference type="PANTHER" id="PTHR30600">
    <property type="entry name" value="CYTOCHROME C PEROXIDASE-RELATED"/>
    <property type="match status" value="1"/>
</dbReference>
<reference evidence="7 8" key="1">
    <citation type="submission" date="2020-08" db="EMBL/GenBank/DDBJ databases">
        <title>Genomic Encyclopedia of Type Strains, Phase IV (KMG-V): Genome sequencing to study the core and pangenomes of soil and plant-associated prokaryotes.</title>
        <authorList>
            <person name="Whitman W."/>
        </authorList>
    </citation>
    <scope>NUCLEOTIDE SEQUENCE [LARGE SCALE GENOMIC DNA]</scope>
    <source>
        <strain evidence="7 8">M2T3</strain>
    </source>
</reference>
<feature type="binding site" description="axial binding residue" evidence="5">
    <location>
        <position position="90"/>
    </location>
    <ligand>
        <name>heme c</name>
        <dbReference type="ChEBI" id="CHEBI:61717"/>
        <label>1</label>
    </ligand>
    <ligandPart>
        <name>Fe</name>
        <dbReference type="ChEBI" id="CHEBI:18248"/>
    </ligandPart>
</feature>
<feature type="domain" description="Di-haem cytochrome c peroxidase" evidence="6">
    <location>
        <begin position="64"/>
        <end position="211"/>
    </location>
</feature>
<dbReference type="GO" id="GO:0020037">
    <property type="term" value="F:heme binding"/>
    <property type="evidence" value="ECO:0007669"/>
    <property type="project" value="InterPro"/>
</dbReference>
<feature type="binding site" description="covalent" evidence="4">
    <location>
        <position position="89"/>
    </location>
    <ligand>
        <name>heme c</name>
        <dbReference type="ChEBI" id="CHEBI:61717"/>
        <label>1</label>
    </ligand>
</feature>
<sequence>MNRLNALKHFVSLLYLLFVLVVSSCKKEETTSVENAAVLHPVKLDLPGNFSPPTDDPDNPLTEEGIALGKLLFYDVRLSGSNRISCASCHRPELAFSDGVALSHIGESGNTLQRHSPALINVAWMDKGLFWDGGSTNLESQAFGPLSNEDEMHQNLLELEYKLGQVPDYVKRFQQLFKSGIKSTGIVKAIAQFERTLISGNSRYDRYIRKEAGTRLSEMELQGLGLVNSKCRGCHAGELFTDNSFHNNGLDADFSDGRLEGLFQGHYRISYQLADLGKFKTPTLRNVMLTAPYMHDGRFATLDRVLVHYENEVKVTATTDQLLYQQNGKAGIPLSTTEKKAIMAFLVCLTDSSFIQNKNLIE</sequence>
<comment type="subcellular location">
    <subcellularLocation>
        <location evidence="1">Cell envelope</location>
    </subcellularLocation>
</comment>
<organism evidence="7 8">
    <name type="scientific">Pedobacter cryoconitis</name>
    <dbReference type="NCBI Taxonomy" id="188932"/>
    <lineage>
        <taxon>Bacteria</taxon>
        <taxon>Pseudomonadati</taxon>
        <taxon>Bacteroidota</taxon>
        <taxon>Sphingobacteriia</taxon>
        <taxon>Sphingobacteriales</taxon>
        <taxon>Sphingobacteriaceae</taxon>
        <taxon>Pedobacter</taxon>
    </lineage>
</organism>
<evidence type="ECO:0000313" key="7">
    <source>
        <dbReference type="EMBL" id="MBB6502376.1"/>
    </source>
</evidence>
<dbReference type="SUPFAM" id="SSF46626">
    <property type="entry name" value="Cytochrome c"/>
    <property type="match status" value="2"/>
</dbReference>
<dbReference type="EMBL" id="JACHCC010000013">
    <property type="protein sequence ID" value="MBB6502376.1"/>
    <property type="molecule type" value="Genomic_DNA"/>
</dbReference>
<dbReference type="InterPro" id="IPR036909">
    <property type="entry name" value="Cyt_c-like_dom_sf"/>
</dbReference>
<dbReference type="PROSITE" id="PS51257">
    <property type="entry name" value="PROKAR_LIPOPROTEIN"/>
    <property type="match status" value="1"/>
</dbReference>
<dbReference type="InterPro" id="IPR051395">
    <property type="entry name" value="Cytochrome_c_Peroxidase/MauG"/>
</dbReference>
<comment type="PTM">
    <text evidence="4">Binds 2 heme groups per subunit.</text>
</comment>